<evidence type="ECO:0000256" key="8">
    <source>
        <dbReference type="SAM" id="Phobius"/>
    </source>
</evidence>
<keyword evidence="4 9" id="KW-0732">Signal</keyword>
<evidence type="ECO:0000256" key="5">
    <source>
        <dbReference type="ARBA" id="ARBA00022989"/>
    </source>
</evidence>
<comment type="caution">
    <text evidence="11">The sequence shown here is derived from an EMBL/GenBank/DDBJ whole genome shotgun (WGS) entry which is preliminary data.</text>
</comment>
<keyword evidence="6 8" id="KW-0472">Membrane</keyword>
<dbReference type="OrthoDB" id="2115177at2759"/>
<evidence type="ECO:0000259" key="10">
    <source>
        <dbReference type="SMART" id="SM01320"/>
    </source>
</evidence>
<dbReference type="PANTHER" id="PTHR31145">
    <property type="entry name" value="INTEGRAL MEMBRANE PROTEIN (AFU_ORTHOLOGUE AFUA_7G01610)"/>
    <property type="match status" value="1"/>
</dbReference>
<evidence type="ECO:0000313" key="11">
    <source>
        <dbReference type="EMBL" id="RXW25043.1"/>
    </source>
</evidence>
<protein>
    <recommendedName>
        <fullName evidence="10">ML-like domain-containing protein</fullName>
    </recommendedName>
</protein>
<feature type="transmembrane region" description="Helical" evidence="8">
    <location>
        <begin position="567"/>
        <end position="585"/>
    </location>
</feature>
<comment type="subcellular location">
    <subcellularLocation>
        <location evidence="1">Membrane</location>
        <topology evidence="1">Multi-pass membrane protein</topology>
    </subcellularLocation>
</comment>
<feature type="region of interest" description="Disordered" evidence="7">
    <location>
        <begin position="633"/>
        <end position="699"/>
    </location>
</feature>
<organism evidence="11 12">
    <name type="scientific">Candolleomyces aberdarensis</name>
    <dbReference type="NCBI Taxonomy" id="2316362"/>
    <lineage>
        <taxon>Eukaryota</taxon>
        <taxon>Fungi</taxon>
        <taxon>Dikarya</taxon>
        <taxon>Basidiomycota</taxon>
        <taxon>Agaricomycotina</taxon>
        <taxon>Agaricomycetes</taxon>
        <taxon>Agaricomycetidae</taxon>
        <taxon>Agaricales</taxon>
        <taxon>Agaricineae</taxon>
        <taxon>Psathyrellaceae</taxon>
        <taxon>Candolleomyces</taxon>
    </lineage>
</organism>
<dbReference type="Pfam" id="PF14558">
    <property type="entry name" value="TRP_N"/>
    <property type="match status" value="1"/>
</dbReference>
<feature type="domain" description="ML-like" evidence="10">
    <location>
        <begin position="28"/>
        <end position="170"/>
    </location>
</feature>
<evidence type="ECO:0000256" key="6">
    <source>
        <dbReference type="ARBA" id="ARBA00023136"/>
    </source>
</evidence>
<feature type="transmembrane region" description="Helical" evidence="8">
    <location>
        <begin position="597"/>
        <end position="623"/>
    </location>
</feature>
<feature type="transmembrane region" description="Helical" evidence="8">
    <location>
        <begin position="450"/>
        <end position="472"/>
    </location>
</feature>
<reference evidence="11 12" key="1">
    <citation type="submission" date="2019-01" db="EMBL/GenBank/DDBJ databases">
        <title>Draft genome sequence of Psathyrella aberdarensis IHI B618.</title>
        <authorList>
            <person name="Buettner E."/>
            <person name="Kellner H."/>
        </authorList>
    </citation>
    <scope>NUCLEOTIDE SEQUENCE [LARGE SCALE GENOMIC DNA]</scope>
    <source>
        <strain evidence="11 12">IHI B618</strain>
    </source>
</reference>
<gene>
    <name evidence="11" type="ORF">EST38_g802</name>
</gene>
<sequence length="938" mass="102110">MFSSLAWSRASFIFLLFSLSSFTNAREDSVFTSSVTYCNPPDTLLISRFEVAYFAHNQSVSFNVSAASVQPDVNVTANLFLNVYGMKPVNLTLDFCNILGGALCPLPMYNFTGADSITLPKSLDVASRIPAIAFKIPDLEGYAQLSLTDVKTGKVRACVQATLANGWSTHQKAVEWATGGIAIAALLLSLGVSALVADAITPFRFLDLMSLYQTIGTSALFSLNYPSIYRAFTLNFAWTLGLFPTSESSPIQNSINRMRHLTGGRLADSSSGSAVQFVNRRLSPYNGVAAAPSSLPLTDLFKREVTNYAKRFSELAAAPPYLPDAVSHLAKRETIKGEVQTVTSDSSNVLQAGLPIYVNSVNVSTSNAFMTAFFCALMLFAVGLAVLAVGYGVFVLLNRRRAQTQTEKSPVESPFDYLSFARSWILRLVLISSMPLFIFIFYQWTLKDSWLSILLSVFTLVALLAAIGWPTFTTLRSAKRRGGASELYAPDEKHLLVNAPLYAQYRVQRYYFFIVTLVAMVLRAIFIAFAKSSAAAQIALVVALEGLVVISYIVLKPYPTRGGDVFGTYLAIVRLVCSGLMIAFLPSLNVSPIPRVVIGAVIAVIFAVAVVVAIINLFLNFFLVARNGFRPRQQEVSDSDSSDSSDRSGSRSDGSLLEKGVLEKGESSPQMDSGIDITPTTVHLRPLNPTPDHSTPLDASVLQPFPISPTGTTVSTMEPPSLYSRDSGTMTIGSVLPRRWSFQLSHPNSPAESSAHGYSGTGSPRDGDSMFFSGSSLGNTPDGSAGIYHPDKASDVPPDIAHSRFQAITRAYDALRGKVASGSTDDGSPANPSVDLRYQTTAAWRAAHRRRQQELYSTGAVDDKWKDRIIMFGVVSTIVFVIANTLTTRREVMAEALNRTREVNTFQKDQRQQLRVEEEARLAAEPDPGDSQRLKPQS</sequence>
<evidence type="ECO:0000256" key="1">
    <source>
        <dbReference type="ARBA" id="ARBA00004141"/>
    </source>
</evidence>
<dbReference type="Pfam" id="PF06011">
    <property type="entry name" value="TRP"/>
    <property type="match status" value="1"/>
</dbReference>
<keyword evidence="12" id="KW-1185">Reference proteome</keyword>
<dbReference type="EMBL" id="SDEE01000010">
    <property type="protein sequence ID" value="RXW25043.1"/>
    <property type="molecule type" value="Genomic_DNA"/>
</dbReference>
<evidence type="ECO:0000256" key="4">
    <source>
        <dbReference type="ARBA" id="ARBA00022729"/>
    </source>
</evidence>
<dbReference type="GO" id="GO:0055085">
    <property type="term" value="P:transmembrane transport"/>
    <property type="evidence" value="ECO:0007669"/>
    <property type="project" value="TreeGrafter"/>
</dbReference>
<comment type="similarity">
    <text evidence="2">Belongs to the transient receptor potential (TRP) ion channel family.</text>
</comment>
<dbReference type="InterPro" id="IPR032800">
    <property type="entry name" value="TRP_N"/>
</dbReference>
<feature type="transmembrane region" description="Helical" evidence="8">
    <location>
        <begin position="369"/>
        <end position="397"/>
    </location>
</feature>
<keyword evidence="3 8" id="KW-0812">Transmembrane</keyword>
<dbReference type="SMART" id="SM01320">
    <property type="entry name" value="TRP_N"/>
    <property type="match status" value="1"/>
</dbReference>
<keyword evidence="5 8" id="KW-1133">Transmembrane helix</keyword>
<evidence type="ECO:0000256" key="2">
    <source>
        <dbReference type="ARBA" id="ARBA00010642"/>
    </source>
</evidence>
<evidence type="ECO:0000256" key="7">
    <source>
        <dbReference type="SAM" id="MobiDB-lite"/>
    </source>
</evidence>
<dbReference type="GO" id="GO:0009272">
    <property type="term" value="P:fungal-type cell wall biogenesis"/>
    <property type="evidence" value="ECO:0007669"/>
    <property type="project" value="TreeGrafter"/>
</dbReference>
<accession>A0A4Q2DXP3</accession>
<proteinExistence type="inferred from homology"/>
<dbReference type="AlphaFoldDB" id="A0A4Q2DXP3"/>
<feature type="transmembrane region" description="Helical" evidence="8">
    <location>
        <begin position="869"/>
        <end position="887"/>
    </location>
</feature>
<evidence type="ECO:0000256" key="9">
    <source>
        <dbReference type="SAM" id="SignalP"/>
    </source>
</evidence>
<dbReference type="PANTHER" id="PTHR31145:SF2">
    <property type="entry name" value="FLAVIN CARRIER PROTEIN 2"/>
    <property type="match status" value="1"/>
</dbReference>
<feature type="signal peptide" evidence="9">
    <location>
        <begin position="1"/>
        <end position="25"/>
    </location>
</feature>
<feature type="transmembrane region" description="Helical" evidence="8">
    <location>
        <begin position="535"/>
        <end position="555"/>
    </location>
</feature>
<evidence type="ECO:0000313" key="12">
    <source>
        <dbReference type="Proteomes" id="UP000290288"/>
    </source>
</evidence>
<feature type="chain" id="PRO_5020743911" description="ML-like domain-containing protein" evidence="9">
    <location>
        <begin position="26"/>
        <end position="938"/>
    </location>
</feature>
<feature type="region of interest" description="Disordered" evidence="7">
    <location>
        <begin position="919"/>
        <end position="938"/>
    </location>
</feature>
<feature type="transmembrane region" description="Helical" evidence="8">
    <location>
        <begin position="510"/>
        <end position="529"/>
    </location>
</feature>
<feature type="transmembrane region" description="Helical" evidence="8">
    <location>
        <begin position="424"/>
        <end position="444"/>
    </location>
</feature>
<dbReference type="InterPro" id="IPR010308">
    <property type="entry name" value="TRP_C"/>
</dbReference>
<name>A0A4Q2DXP3_9AGAR</name>
<dbReference type="GO" id="GO:0016020">
    <property type="term" value="C:membrane"/>
    <property type="evidence" value="ECO:0007669"/>
    <property type="project" value="UniProtKB-SubCell"/>
</dbReference>
<feature type="region of interest" description="Disordered" evidence="7">
    <location>
        <begin position="744"/>
        <end position="771"/>
    </location>
</feature>
<dbReference type="InterPro" id="IPR040241">
    <property type="entry name" value="TRP_Flc/Pkd2-like"/>
</dbReference>
<evidence type="ECO:0000256" key="3">
    <source>
        <dbReference type="ARBA" id="ARBA00022692"/>
    </source>
</evidence>
<dbReference type="STRING" id="2316362.A0A4Q2DXP3"/>
<dbReference type="Proteomes" id="UP000290288">
    <property type="component" value="Unassembled WGS sequence"/>
</dbReference>